<organism evidence="2 3">
    <name type="scientific">Cordyceps javanica</name>
    <dbReference type="NCBI Taxonomy" id="43265"/>
    <lineage>
        <taxon>Eukaryota</taxon>
        <taxon>Fungi</taxon>
        <taxon>Dikarya</taxon>
        <taxon>Ascomycota</taxon>
        <taxon>Pezizomycotina</taxon>
        <taxon>Sordariomycetes</taxon>
        <taxon>Hypocreomycetidae</taxon>
        <taxon>Hypocreales</taxon>
        <taxon>Cordycipitaceae</taxon>
        <taxon>Cordyceps</taxon>
    </lineage>
</organism>
<gene>
    <name evidence="2" type="ORF">IF1G_07527</name>
</gene>
<sequence>MPSSPSRTQLQALLARLARYFNDNETSISAEEVFTCYQHLSALETSALNRFFFLLYQDKIDVNRTSITPPTTTTHEIGPADGDQQATPAPCQSATMAEAHNPTTPSSRRHQSGSVPLTEALQPQNSSLSGSEAASIRSQRTRYDRRPLQLPQLEQPPISNTDGLDTYGASHHRRGQHSAEQTAHQGPEVGFSIGHSGPAMSIVNPQLQQAPAAIATLDDSLESEACTRITFASCTEIKFKPTTLELLKKCKYHPEEFLYAIREAKAVLPTGQGWEAAIATKKENADVRDLMKIYHRFECHNIYKHVVEAGFHTGEHWIRNMRTTLIEKLCRDIPERFHDAKTANKCLNWVDQGCKFQEWAQALSGKETDLGYLIALPSDIPHSAYTSRCTKEQLAPALAKFKKLGITEMVKSLKLSALGAHVSQTLREMTTRKRRENVSSSLCYKSPILSRTSDELALTLLATDDGTMLPEPTTQSTLELTRPRSHSKLLSVLNLAAKTGSTRHALATTSMPVEGGDLDTYLRHRSESEDIFMGGQEDFFPCYVSPSTEGFTAGNMNIAGEHGLLFAYH</sequence>
<proteinExistence type="predicted"/>
<feature type="region of interest" description="Disordered" evidence="1">
    <location>
        <begin position="64"/>
        <end position="190"/>
    </location>
</feature>
<dbReference type="EMBL" id="SPUK01000011">
    <property type="protein sequence ID" value="TQV93795.1"/>
    <property type="molecule type" value="Genomic_DNA"/>
</dbReference>
<name>A0A545VSD5_9HYPO</name>
<feature type="compositionally biased region" description="Polar residues" evidence="1">
    <location>
        <begin position="121"/>
        <end position="138"/>
    </location>
</feature>
<dbReference type="STRING" id="43265.A0A545VSD5"/>
<dbReference type="OrthoDB" id="5152914at2759"/>
<evidence type="ECO:0000256" key="1">
    <source>
        <dbReference type="SAM" id="MobiDB-lite"/>
    </source>
</evidence>
<dbReference type="Proteomes" id="UP000315783">
    <property type="component" value="Unassembled WGS sequence"/>
</dbReference>
<feature type="compositionally biased region" description="Polar residues" evidence="1">
    <location>
        <begin position="84"/>
        <end position="106"/>
    </location>
</feature>
<accession>A0A545VSD5</accession>
<comment type="caution">
    <text evidence="2">The sequence shown here is derived from an EMBL/GenBank/DDBJ whole genome shotgun (WGS) entry which is preliminary data.</text>
</comment>
<evidence type="ECO:0000313" key="3">
    <source>
        <dbReference type="Proteomes" id="UP000315783"/>
    </source>
</evidence>
<evidence type="ECO:0000313" key="2">
    <source>
        <dbReference type="EMBL" id="TQV93795.1"/>
    </source>
</evidence>
<feature type="compositionally biased region" description="Low complexity" evidence="1">
    <location>
        <begin position="148"/>
        <end position="157"/>
    </location>
</feature>
<keyword evidence="3" id="KW-1185">Reference proteome</keyword>
<dbReference type="AlphaFoldDB" id="A0A545VSD5"/>
<protein>
    <submittedName>
        <fullName evidence="2">Uncharacterized protein</fullName>
    </submittedName>
</protein>
<reference evidence="2 3" key="1">
    <citation type="journal article" date="2019" name="Appl. Microbiol. Biotechnol.">
        <title>Genome sequence of Isaria javanica and comparative genome analysis insights into family S53 peptidase evolution in fungal entomopathogens.</title>
        <authorList>
            <person name="Lin R."/>
            <person name="Zhang X."/>
            <person name="Xin B."/>
            <person name="Zou M."/>
            <person name="Gao Y."/>
            <person name="Qin F."/>
            <person name="Hu Q."/>
            <person name="Xie B."/>
            <person name="Cheng X."/>
        </authorList>
    </citation>
    <scope>NUCLEOTIDE SEQUENCE [LARGE SCALE GENOMIC DNA]</scope>
    <source>
        <strain evidence="2 3">IJ1G</strain>
    </source>
</reference>